<dbReference type="GO" id="GO:0004856">
    <property type="term" value="F:D-xylulokinase activity"/>
    <property type="evidence" value="ECO:0007669"/>
    <property type="project" value="UniProtKB-EC"/>
</dbReference>
<keyword evidence="2" id="KW-0119">Carbohydrate metabolism</keyword>
<evidence type="ECO:0000259" key="7">
    <source>
        <dbReference type="Pfam" id="PF02782"/>
    </source>
</evidence>
<dbReference type="PANTHER" id="PTHR43095">
    <property type="entry name" value="SUGAR KINASE"/>
    <property type="match status" value="1"/>
</dbReference>
<evidence type="ECO:0000256" key="4">
    <source>
        <dbReference type="ARBA" id="ARBA00022777"/>
    </source>
</evidence>
<dbReference type="SUPFAM" id="SSF53067">
    <property type="entry name" value="Actin-like ATPase domain"/>
    <property type="match status" value="2"/>
</dbReference>
<gene>
    <name evidence="8" type="ORF">FHX50_001175</name>
</gene>
<evidence type="ECO:0000259" key="6">
    <source>
        <dbReference type="Pfam" id="PF00370"/>
    </source>
</evidence>
<evidence type="ECO:0000313" key="8">
    <source>
        <dbReference type="EMBL" id="MBB3022892.1"/>
    </source>
</evidence>
<feature type="domain" description="Carbohydrate kinase FGGY N-terminal" evidence="6">
    <location>
        <begin position="1"/>
        <end position="86"/>
    </location>
</feature>
<feature type="compositionally biased region" description="Basic and acidic residues" evidence="5">
    <location>
        <begin position="466"/>
        <end position="480"/>
    </location>
</feature>
<comment type="similarity">
    <text evidence="1">Belongs to the FGGY kinase family.</text>
</comment>
<organism evidence="8 9">
    <name type="scientific">Helcobacillus massiliensis</name>
    <dbReference type="NCBI Taxonomy" id="521392"/>
    <lineage>
        <taxon>Bacteria</taxon>
        <taxon>Bacillati</taxon>
        <taxon>Actinomycetota</taxon>
        <taxon>Actinomycetes</taxon>
        <taxon>Micrococcales</taxon>
        <taxon>Dermabacteraceae</taxon>
        <taxon>Helcobacillus</taxon>
    </lineage>
</organism>
<dbReference type="RefSeq" id="WP_183375524.1">
    <property type="nucleotide sequence ID" value="NZ_CBCSFZ010000001.1"/>
</dbReference>
<evidence type="ECO:0000256" key="3">
    <source>
        <dbReference type="ARBA" id="ARBA00022679"/>
    </source>
</evidence>
<reference evidence="8 9" key="1">
    <citation type="submission" date="2020-08" db="EMBL/GenBank/DDBJ databases">
        <title>Sequencing the genomes of 1000 actinobacteria strains.</title>
        <authorList>
            <person name="Klenk H.-P."/>
        </authorList>
    </citation>
    <scope>NUCLEOTIDE SEQUENCE [LARGE SCALE GENOMIC DNA]</scope>
    <source>
        <strain evidence="8 9">DSM 23040</strain>
    </source>
</reference>
<sequence>MILAVDVGTTALKAALVDRGRVLAAASRAYPTHAPETGAAEQDPDDWCAALTAVVADLLAHPAWSDVEAIALTGQMQTLVLAEETDAGSGPAGADPARAGHRAPCTGRAVLYSDTRAAAEADEIRRAVPDWDEITGNLQGPTANPAQWLRLESTREPATDTGAVRRVFFSPAGLLAWMLGGDAHCDVTTASATGLLDARTRTWSEAIARAAHLPMGVLPAVGGGDIGTVTTEGESRFGVPAGLRIHLAPGDAAAATLGIVGGSDGPTEYISLGTSGWVASIQPLGAAPARPEAEHALLLDPPLDQHVLRIGALLSAGDTAAWARRTLLGGSSPQEADALLDARLDATGCTPSGLLALPSLRGERFPVRADRIGAAIIGMRPDTDQVTMYQAVLESVGLALANALPPSGAADEQSPEAALLPVVGGGAASRPWMRLIAAITGRDALPATAADAALLGAALAAGDARREDPVRDAAAGERADGASADVIPAPVGRDHRWDVLRARQLELFRAAAALSDEM</sequence>
<dbReference type="Pfam" id="PF02782">
    <property type="entry name" value="FGGY_C"/>
    <property type="match status" value="1"/>
</dbReference>
<dbReference type="PANTHER" id="PTHR43095:SF5">
    <property type="entry name" value="XYLULOSE KINASE"/>
    <property type="match status" value="1"/>
</dbReference>
<keyword evidence="3 8" id="KW-0808">Transferase</keyword>
<evidence type="ECO:0000256" key="2">
    <source>
        <dbReference type="ARBA" id="ARBA00022629"/>
    </source>
</evidence>
<dbReference type="InterPro" id="IPR000577">
    <property type="entry name" value="Carb_kinase_FGGY"/>
</dbReference>
<feature type="region of interest" description="Disordered" evidence="5">
    <location>
        <begin position="466"/>
        <end position="487"/>
    </location>
</feature>
<dbReference type="InterPro" id="IPR018485">
    <property type="entry name" value="FGGY_C"/>
</dbReference>
<feature type="domain" description="Carbohydrate kinase FGGY C-terminal" evidence="7">
    <location>
        <begin position="269"/>
        <end position="462"/>
    </location>
</feature>
<dbReference type="EMBL" id="JACHWP010000002">
    <property type="protein sequence ID" value="MBB3022892.1"/>
    <property type="molecule type" value="Genomic_DNA"/>
</dbReference>
<keyword evidence="2" id="KW-0859">Xylose metabolism</keyword>
<evidence type="ECO:0000313" key="9">
    <source>
        <dbReference type="Proteomes" id="UP000568050"/>
    </source>
</evidence>
<dbReference type="InterPro" id="IPR043129">
    <property type="entry name" value="ATPase_NBD"/>
</dbReference>
<dbReference type="EC" id="2.7.1.17" evidence="8"/>
<accession>A0A839QS91</accession>
<dbReference type="Pfam" id="PF00370">
    <property type="entry name" value="FGGY_N"/>
    <property type="match status" value="2"/>
</dbReference>
<dbReference type="Proteomes" id="UP000568050">
    <property type="component" value="Unassembled WGS sequence"/>
</dbReference>
<dbReference type="InterPro" id="IPR018484">
    <property type="entry name" value="FGGY_N"/>
</dbReference>
<keyword evidence="9" id="KW-1185">Reference proteome</keyword>
<comment type="caution">
    <text evidence="8">The sequence shown here is derived from an EMBL/GenBank/DDBJ whole genome shotgun (WGS) entry which is preliminary data.</text>
</comment>
<evidence type="ECO:0000256" key="1">
    <source>
        <dbReference type="ARBA" id="ARBA00009156"/>
    </source>
</evidence>
<dbReference type="Gene3D" id="3.30.420.40">
    <property type="match status" value="2"/>
</dbReference>
<dbReference type="InterPro" id="IPR050406">
    <property type="entry name" value="FGGY_Carb_Kinase"/>
</dbReference>
<proteinExistence type="inferred from homology"/>
<evidence type="ECO:0000256" key="5">
    <source>
        <dbReference type="SAM" id="MobiDB-lite"/>
    </source>
</evidence>
<dbReference type="AlphaFoldDB" id="A0A839QS91"/>
<dbReference type="PIRSF" id="PIRSF000538">
    <property type="entry name" value="GlpK"/>
    <property type="match status" value="1"/>
</dbReference>
<name>A0A839QS91_9MICO</name>
<feature type="domain" description="Carbohydrate kinase FGGY N-terminal" evidence="6">
    <location>
        <begin position="107"/>
        <end position="258"/>
    </location>
</feature>
<dbReference type="GO" id="GO:0042732">
    <property type="term" value="P:D-xylose metabolic process"/>
    <property type="evidence" value="ECO:0007669"/>
    <property type="project" value="UniProtKB-KW"/>
</dbReference>
<protein>
    <submittedName>
        <fullName evidence="8">Xylulokinase</fullName>
        <ecNumber evidence="8">2.7.1.17</ecNumber>
    </submittedName>
</protein>
<keyword evidence="4 8" id="KW-0418">Kinase</keyword>